<feature type="domain" description="Histidine kinase/HSP90-like ATPase" evidence="2">
    <location>
        <begin position="17"/>
        <end position="140"/>
    </location>
</feature>
<dbReference type="OrthoDB" id="5184914at2"/>
<dbReference type="InterPro" id="IPR036890">
    <property type="entry name" value="HATPase_C_sf"/>
</dbReference>
<dbReference type="Pfam" id="PF13581">
    <property type="entry name" value="HATPase_c_2"/>
    <property type="match status" value="1"/>
</dbReference>
<protein>
    <submittedName>
        <fullName evidence="3">Histidine kinase-like protein</fullName>
    </submittedName>
</protein>
<dbReference type="EMBL" id="VFPH01000002">
    <property type="protein sequence ID" value="TQM37521.1"/>
    <property type="molecule type" value="Genomic_DNA"/>
</dbReference>
<evidence type="ECO:0000256" key="1">
    <source>
        <dbReference type="ARBA" id="ARBA00022527"/>
    </source>
</evidence>
<dbReference type="InterPro" id="IPR050267">
    <property type="entry name" value="Anti-sigma-factor_SerPK"/>
</dbReference>
<keyword evidence="3" id="KW-0418">Kinase</keyword>
<dbReference type="SUPFAM" id="SSF55874">
    <property type="entry name" value="ATPase domain of HSP90 chaperone/DNA topoisomerase II/histidine kinase"/>
    <property type="match status" value="1"/>
</dbReference>
<dbReference type="CDD" id="cd16936">
    <property type="entry name" value="HATPase_RsbW-like"/>
    <property type="match status" value="1"/>
</dbReference>
<name>A0A543FUK3_9PSEU</name>
<keyword evidence="1" id="KW-0723">Serine/threonine-protein kinase</keyword>
<dbReference type="RefSeq" id="WP_142104332.1">
    <property type="nucleotide sequence ID" value="NZ_VFPH01000002.1"/>
</dbReference>
<dbReference type="GO" id="GO:0004674">
    <property type="term" value="F:protein serine/threonine kinase activity"/>
    <property type="evidence" value="ECO:0007669"/>
    <property type="project" value="UniProtKB-KW"/>
</dbReference>
<dbReference type="AlphaFoldDB" id="A0A543FUK3"/>
<dbReference type="Gene3D" id="3.30.565.10">
    <property type="entry name" value="Histidine kinase-like ATPase, C-terminal domain"/>
    <property type="match status" value="1"/>
</dbReference>
<dbReference type="InterPro" id="IPR003594">
    <property type="entry name" value="HATPase_dom"/>
</dbReference>
<evidence type="ECO:0000313" key="4">
    <source>
        <dbReference type="Proteomes" id="UP000319818"/>
    </source>
</evidence>
<proteinExistence type="predicted"/>
<sequence>MSNATADLVEFAHREWPAHPLQLAPIHTETQRLLAPLNLSDDTEQAFVRAVDEAASNVVEHAYAPGPTDDAVTDHVASDDVVELTFWTEDRSVCIEIVDHGRWRPPDATPSSSCSGFAIMIQLMPTVLIHYDSRGTRVLLRGTV</sequence>
<dbReference type="Proteomes" id="UP000319818">
    <property type="component" value="Unassembled WGS sequence"/>
</dbReference>
<accession>A0A543FUK3</accession>
<comment type="caution">
    <text evidence="3">The sequence shown here is derived from an EMBL/GenBank/DDBJ whole genome shotgun (WGS) entry which is preliminary data.</text>
</comment>
<dbReference type="PANTHER" id="PTHR35526">
    <property type="entry name" value="ANTI-SIGMA-F FACTOR RSBW-RELATED"/>
    <property type="match status" value="1"/>
</dbReference>
<keyword evidence="4" id="KW-1185">Reference proteome</keyword>
<gene>
    <name evidence="3" type="ORF">FB388_4736</name>
</gene>
<evidence type="ECO:0000313" key="3">
    <source>
        <dbReference type="EMBL" id="TQM37521.1"/>
    </source>
</evidence>
<dbReference type="PANTHER" id="PTHR35526:SF3">
    <property type="entry name" value="ANTI-SIGMA-F FACTOR RSBW"/>
    <property type="match status" value="1"/>
</dbReference>
<evidence type="ECO:0000259" key="2">
    <source>
        <dbReference type="Pfam" id="PF13581"/>
    </source>
</evidence>
<keyword evidence="3" id="KW-0808">Transferase</keyword>
<reference evidence="3 4" key="1">
    <citation type="submission" date="2019-06" db="EMBL/GenBank/DDBJ databases">
        <title>Sequencing the genomes of 1000 actinobacteria strains.</title>
        <authorList>
            <person name="Klenk H.-P."/>
        </authorList>
    </citation>
    <scope>NUCLEOTIDE SEQUENCE [LARGE SCALE GENOMIC DNA]</scope>
    <source>
        <strain evidence="3 4">DSM 45511</strain>
    </source>
</reference>
<organism evidence="3 4">
    <name type="scientific">Pseudonocardia cypriaca</name>
    <dbReference type="NCBI Taxonomy" id="882449"/>
    <lineage>
        <taxon>Bacteria</taxon>
        <taxon>Bacillati</taxon>
        <taxon>Actinomycetota</taxon>
        <taxon>Actinomycetes</taxon>
        <taxon>Pseudonocardiales</taxon>
        <taxon>Pseudonocardiaceae</taxon>
        <taxon>Pseudonocardia</taxon>
    </lineage>
</organism>